<dbReference type="PROSITE" id="PS00039">
    <property type="entry name" value="DEAD_ATP_HELICASE"/>
    <property type="match status" value="1"/>
</dbReference>
<keyword evidence="6 12" id="KW-0547">Nucleotide-binding</keyword>
<proteinExistence type="inferred from homology"/>
<evidence type="ECO:0000256" key="7">
    <source>
        <dbReference type="ARBA" id="ARBA00022801"/>
    </source>
</evidence>
<dbReference type="CDD" id="cd00268">
    <property type="entry name" value="DEADc"/>
    <property type="match status" value="1"/>
</dbReference>
<dbReference type="InterPro" id="IPR001650">
    <property type="entry name" value="Helicase_C-like"/>
</dbReference>
<evidence type="ECO:0000256" key="9">
    <source>
        <dbReference type="ARBA" id="ARBA00022840"/>
    </source>
</evidence>
<keyword evidence="10" id="KW-0539">Nucleus</keyword>
<keyword evidence="9 12" id="KW-0067">ATP-binding</keyword>
<evidence type="ECO:0000256" key="3">
    <source>
        <dbReference type="ARBA" id="ARBA00012552"/>
    </source>
</evidence>
<evidence type="ECO:0000256" key="13">
    <source>
        <dbReference type="SAM" id="MobiDB-lite"/>
    </source>
</evidence>
<evidence type="ECO:0000256" key="10">
    <source>
        <dbReference type="ARBA" id="ARBA00023242"/>
    </source>
</evidence>
<evidence type="ECO:0000259" key="15">
    <source>
        <dbReference type="PROSITE" id="PS51194"/>
    </source>
</evidence>
<protein>
    <recommendedName>
        <fullName evidence="3">RNA helicase</fullName>
        <ecNumber evidence="3">3.6.4.13</ecNumber>
    </recommendedName>
</protein>
<accession>A0ABQ7SCE8</accession>
<dbReference type="SMART" id="SM00490">
    <property type="entry name" value="HELICc"/>
    <property type="match status" value="1"/>
</dbReference>
<organism evidence="16 17">
    <name type="scientific">Fragariocoptes setiger</name>
    <dbReference type="NCBI Taxonomy" id="1670756"/>
    <lineage>
        <taxon>Eukaryota</taxon>
        <taxon>Metazoa</taxon>
        <taxon>Ecdysozoa</taxon>
        <taxon>Arthropoda</taxon>
        <taxon>Chelicerata</taxon>
        <taxon>Arachnida</taxon>
        <taxon>Acari</taxon>
        <taxon>Acariformes</taxon>
        <taxon>Trombidiformes</taxon>
        <taxon>Prostigmata</taxon>
        <taxon>Eupodina</taxon>
        <taxon>Eriophyoidea</taxon>
        <taxon>Phytoptidae</taxon>
        <taxon>Fragariocoptes</taxon>
    </lineage>
</organism>
<comment type="similarity">
    <text evidence="2">Belongs to the DEAD box helicase family. DDX5/DBP2 subfamily.</text>
</comment>
<sequence length="455" mass="52391">MSRLFFTCRRLLVASTRLSHSVPPPLKKEFLGSICTSDWPSQITDFLRRERLSEPTPIQEKTLPISMRQRDVVGVARTGSGKTLAFVIPSILHVVRHRATQNITSRFQKRDPCVLILSPTRELASQTAKVISKFEDTNSLVLVGGASRENQIRQLALSNHDIYIATPGRLLDLLEEQFVNLNQITYLVLDEADRMLDMGFEPQIRKIVKYLPENRQTLMWSATWPEEIRALAEDFMREYDLVAVEGTELTANPNIEQKVEVCEPRDKLERLLYHLNRIFNENKNAKVLIFVATKLKADQMMIQLMRNRINAVVMHGGKTQNARDRALVMFRQNQCRCLIATDVAARGLDIDDITHVINVDFPQTVEDYIHRIGRTARHHNRGESITFFTSNPNDMAFVDKFITILNKSNQKIPDELLNLSEQKHLYNSVKGKSRRRWSSESDGGGGRRTFDFYRR</sequence>
<comment type="subcellular location">
    <subcellularLocation>
        <location evidence="1">Nucleus</location>
        <location evidence="1">Nucleolus</location>
    </subcellularLocation>
</comment>
<feature type="domain" description="Helicase ATP-binding" evidence="14">
    <location>
        <begin position="63"/>
        <end position="242"/>
    </location>
</feature>
<dbReference type="PROSITE" id="PS51192">
    <property type="entry name" value="HELICASE_ATP_BIND_1"/>
    <property type="match status" value="1"/>
</dbReference>
<dbReference type="InterPro" id="IPR011545">
    <property type="entry name" value="DEAD/DEAH_box_helicase_dom"/>
</dbReference>
<dbReference type="SUPFAM" id="SSF52540">
    <property type="entry name" value="P-loop containing nucleoside triphosphate hydrolases"/>
    <property type="match status" value="1"/>
</dbReference>
<dbReference type="Pfam" id="PF00270">
    <property type="entry name" value="DEAD"/>
    <property type="match status" value="1"/>
</dbReference>
<comment type="caution">
    <text evidence="16">The sequence shown here is derived from an EMBL/GenBank/DDBJ whole genome shotgun (WGS) entry which is preliminary data.</text>
</comment>
<evidence type="ECO:0000256" key="4">
    <source>
        <dbReference type="ARBA" id="ARBA00022517"/>
    </source>
</evidence>
<evidence type="ECO:0000256" key="1">
    <source>
        <dbReference type="ARBA" id="ARBA00004604"/>
    </source>
</evidence>
<evidence type="ECO:0000256" key="6">
    <source>
        <dbReference type="ARBA" id="ARBA00022741"/>
    </source>
</evidence>
<dbReference type="InterPro" id="IPR000629">
    <property type="entry name" value="RNA-helicase_DEAD-box_CS"/>
</dbReference>
<dbReference type="PANTHER" id="PTHR47958">
    <property type="entry name" value="ATP-DEPENDENT RNA HELICASE DBP3"/>
    <property type="match status" value="1"/>
</dbReference>
<comment type="function">
    <text evidence="11">ATP-dependent RNA helicase required for 60S ribosomal subunit synthesis. Involved in efficient pre-rRNA processing, predominantly at site A3, which is necessary for the normal formation of 25S and 5.8S rRNAs.</text>
</comment>
<dbReference type="InterPro" id="IPR014001">
    <property type="entry name" value="Helicase_ATP-bd"/>
</dbReference>
<dbReference type="InterPro" id="IPR027417">
    <property type="entry name" value="P-loop_NTPase"/>
</dbReference>
<dbReference type="SMART" id="SM00487">
    <property type="entry name" value="DEXDc"/>
    <property type="match status" value="1"/>
</dbReference>
<keyword evidence="17" id="KW-1185">Reference proteome</keyword>
<dbReference type="InterPro" id="IPR044742">
    <property type="entry name" value="DEAD/DEAH_RhlB"/>
</dbReference>
<evidence type="ECO:0000256" key="2">
    <source>
        <dbReference type="ARBA" id="ARBA00009334"/>
    </source>
</evidence>
<keyword evidence="4" id="KW-0690">Ribosome biogenesis</keyword>
<keyword evidence="7 12" id="KW-0378">Hydrolase</keyword>
<dbReference type="Pfam" id="PF00271">
    <property type="entry name" value="Helicase_C"/>
    <property type="match status" value="1"/>
</dbReference>
<reference evidence="16 17" key="1">
    <citation type="submission" date="2020-10" db="EMBL/GenBank/DDBJ databases">
        <authorList>
            <person name="Klimov P.B."/>
            <person name="Dyachkov S.M."/>
            <person name="Chetverikov P.E."/>
        </authorList>
    </citation>
    <scope>NUCLEOTIDE SEQUENCE [LARGE SCALE GENOMIC DNA]</scope>
    <source>
        <strain evidence="16">BMOC 18-1129-001#AD2665</strain>
        <tissue evidence="16">Entire mites</tissue>
    </source>
</reference>
<evidence type="ECO:0000313" key="16">
    <source>
        <dbReference type="EMBL" id="KAG9511098.1"/>
    </source>
</evidence>
<dbReference type="CDD" id="cd18787">
    <property type="entry name" value="SF2_C_DEAD"/>
    <property type="match status" value="1"/>
</dbReference>
<evidence type="ECO:0000259" key="14">
    <source>
        <dbReference type="PROSITE" id="PS51192"/>
    </source>
</evidence>
<keyword evidence="5" id="KW-0698">rRNA processing</keyword>
<name>A0ABQ7SCE8_9ACAR</name>
<dbReference type="PROSITE" id="PS51194">
    <property type="entry name" value="HELICASE_CTER"/>
    <property type="match status" value="1"/>
</dbReference>
<dbReference type="Gene3D" id="3.40.50.300">
    <property type="entry name" value="P-loop containing nucleotide triphosphate hydrolases"/>
    <property type="match status" value="2"/>
</dbReference>
<evidence type="ECO:0000313" key="17">
    <source>
        <dbReference type="Proteomes" id="UP000825002"/>
    </source>
</evidence>
<feature type="non-terminal residue" evidence="16">
    <location>
        <position position="1"/>
    </location>
</feature>
<dbReference type="EMBL" id="JAIFTH010000031">
    <property type="protein sequence ID" value="KAG9511098.1"/>
    <property type="molecule type" value="Genomic_DNA"/>
</dbReference>
<gene>
    <name evidence="16" type="primary">Ddx17</name>
    <name evidence="16" type="ORF">GZH46_00338</name>
</gene>
<dbReference type="GO" id="GO:0004386">
    <property type="term" value="F:helicase activity"/>
    <property type="evidence" value="ECO:0007669"/>
    <property type="project" value="UniProtKB-KW"/>
</dbReference>
<keyword evidence="8 12" id="KW-0347">Helicase</keyword>
<dbReference type="Proteomes" id="UP000825002">
    <property type="component" value="Unassembled WGS sequence"/>
</dbReference>
<feature type="domain" description="Helicase C-terminal" evidence="15">
    <location>
        <begin position="254"/>
        <end position="420"/>
    </location>
</feature>
<feature type="region of interest" description="Disordered" evidence="13">
    <location>
        <begin position="435"/>
        <end position="455"/>
    </location>
</feature>
<evidence type="ECO:0000256" key="12">
    <source>
        <dbReference type="RuleBase" id="RU000492"/>
    </source>
</evidence>
<evidence type="ECO:0000256" key="5">
    <source>
        <dbReference type="ARBA" id="ARBA00022552"/>
    </source>
</evidence>
<evidence type="ECO:0000256" key="8">
    <source>
        <dbReference type="ARBA" id="ARBA00022806"/>
    </source>
</evidence>
<evidence type="ECO:0000256" key="11">
    <source>
        <dbReference type="ARBA" id="ARBA00037449"/>
    </source>
</evidence>
<dbReference type="EC" id="3.6.4.13" evidence="3"/>